<evidence type="ECO:0000256" key="4">
    <source>
        <dbReference type="ARBA" id="ARBA00023136"/>
    </source>
</evidence>
<name>A0A850ER66_9BACL</name>
<proteinExistence type="predicted"/>
<organism evidence="6 7">
    <name type="scientific">Paenibacillus agri</name>
    <dbReference type="NCBI Taxonomy" id="2744309"/>
    <lineage>
        <taxon>Bacteria</taxon>
        <taxon>Bacillati</taxon>
        <taxon>Bacillota</taxon>
        <taxon>Bacilli</taxon>
        <taxon>Bacillales</taxon>
        <taxon>Paenibacillaceae</taxon>
        <taxon>Paenibacillus</taxon>
    </lineage>
</organism>
<keyword evidence="3 5" id="KW-1133">Transmembrane helix</keyword>
<dbReference type="Proteomes" id="UP000564806">
    <property type="component" value="Unassembled WGS sequence"/>
</dbReference>
<feature type="transmembrane region" description="Helical" evidence="5">
    <location>
        <begin position="12"/>
        <end position="30"/>
    </location>
</feature>
<dbReference type="GO" id="GO:0016020">
    <property type="term" value="C:membrane"/>
    <property type="evidence" value="ECO:0007669"/>
    <property type="project" value="UniProtKB-SubCell"/>
</dbReference>
<dbReference type="AlphaFoldDB" id="A0A850ER66"/>
<gene>
    <name evidence="6" type="ORF">HPT30_12715</name>
</gene>
<sequence>MIVDGLSWRWLFYLVLPFALLSIIVGIAVLKNVSEVTKPRVDLLSIVLSTIGFGGIVYGFSKAGELGWSVPEVIWPIAAGGVALALFVWRQLLLKEPIMDLRAFEAAAMTSPGITRTRGLNLSNSLPETGAIIPFTTPPGSRIKPDLNAVIISTPCINIGSMIADEKKVIKSTNSSTATNANMGYRFRKIHIP</sequence>
<dbReference type="RefSeq" id="WP_175371755.1">
    <property type="nucleotide sequence ID" value="NZ_JABWCS010000207.1"/>
</dbReference>
<evidence type="ECO:0000256" key="3">
    <source>
        <dbReference type="ARBA" id="ARBA00022989"/>
    </source>
</evidence>
<feature type="transmembrane region" description="Helical" evidence="5">
    <location>
        <begin position="42"/>
        <end position="61"/>
    </location>
</feature>
<keyword evidence="7" id="KW-1185">Reference proteome</keyword>
<comment type="caution">
    <text evidence="6">The sequence shown here is derived from an EMBL/GenBank/DDBJ whole genome shotgun (WGS) entry which is preliminary data.</text>
</comment>
<accession>A0A850ER66</accession>
<keyword evidence="2 5" id="KW-0812">Transmembrane</keyword>
<dbReference type="PANTHER" id="PTHR42718">
    <property type="entry name" value="MAJOR FACILITATOR SUPERFAMILY MULTIDRUG TRANSPORTER MFSC"/>
    <property type="match status" value="1"/>
</dbReference>
<dbReference type="PANTHER" id="PTHR42718:SF43">
    <property type="entry name" value="LINCOMYCIN RESISTANCE PROTEIN LMRB"/>
    <property type="match status" value="1"/>
</dbReference>
<comment type="subcellular location">
    <subcellularLocation>
        <location evidence="1">Membrane</location>
        <topology evidence="1">Multi-pass membrane protein</topology>
    </subcellularLocation>
</comment>
<evidence type="ECO:0000256" key="5">
    <source>
        <dbReference type="SAM" id="Phobius"/>
    </source>
</evidence>
<feature type="transmembrane region" description="Helical" evidence="5">
    <location>
        <begin position="73"/>
        <end position="93"/>
    </location>
</feature>
<evidence type="ECO:0000313" key="7">
    <source>
        <dbReference type="Proteomes" id="UP000564806"/>
    </source>
</evidence>
<reference evidence="6" key="1">
    <citation type="submission" date="2020-06" db="EMBL/GenBank/DDBJ databases">
        <title>Paenibacillus sp. nov., isolated from soil.</title>
        <authorList>
            <person name="Seo Y.L."/>
        </authorList>
    </citation>
    <scope>NUCLEOTIDE SEQUENCE [LARGE SCALE GENOMIC DNA]</scope>
    <source>
        <strain evidence="6">JW14</strain>
    </source>
</reference>
<keyword evidence="4 5" id="KW-0472">Membrane</keyword>
<dbReference type="EMBL" id="JABWCS010000207">
    <property type="protein sequence ID" value="NUU61212.1"/>
    <property type="molecule type" value="Genomic_DNA"/>
</dbReference>
<protein>
    <recommendedName>
        <fullName evidence="8">MFS transporter</fullName>
    </recommendedName>
</protein>
<evidence type="ECO:0008006" key="8">
    <source>
        <dbReference type="Google" id="ProtNLM"/>
    </source>
</evidence>
<evidence type="ECO:0000313" key="6">
    <source>
        <dbReference type="EMBL" id="NUU61212.1"/>
    </source>
</evidence>
<evidence type="ECO:0000256" key="2">
    <source>
        <dbReference type="ARBA" id="ARBA00022692"/>
    </source>
</evidence>
<evidence type="ECO:0000256" key="1">
    <source>
        <dbReference type="ARBA" id="ARBA00004141"/>
    </source>
</evidence>